<evidence type="ECO:0000259" key="3">
    <source>
        <dbReference type="SMART" id="SM00563"/>
    </source>
</evidence>
<dbReference type="EMBL" id="JBHFNQ010000235">
    <property type="protein sequence ID" value="MFB2881676.1"/>
    <property type="molecule type" value="Genomic_DNA"/>
</dbReference>
<dbReference type="GO" id="GO:0016746">
    <property type="term" value="F:acyltransferase activity"/>
    <property type="evidence" value="ECO:0007669"/>
    <property type="project" value="UniProtKB-KW"/>
</dbReference>
<organism evidence="4 5">
    <name type="scientific">Floridaenema aerugineum BLCC-F46</name>
    <dbReference type="NCBI Taxonomy" id="3153654"/>
    <lineage>
        <taxon>Bacteria</taxon>
        <taxon>Bacillati</taxon>
        <taxon>Cyanobacteriota</taxon>
        <taxon>Cyanophyceae</taxon>
        <taxon>Oscillatoriophycideae</taxon>
        <taxon>Aerosakkonematales</taxon>
        <taxon>Aerosakkonemataceae</taxon>
        <taxon>Floridanema</taxon>
        <taxon>Floridanema aerugineum</taxon>
    </lineage>
</organism>
<dbReference type="SUPFAM" id="SSF69593">
    <property type="entry name" value="Glycerol-3-phosphate (1)-acyltransferase"/>
    <property type="match status" value="1"/>
</dbReference>
<keyword evidence="1" id="KW-0808">Transferase</keyword>
<dbReference type="RefSeq" id="WP_413274651.1">
    <property type="nucleotide sequence ID" value="NZ_JBHFNQ010000235.1"/>
</dbReference>
<protein>
    <submittedName>
        <fullName evidence="4">Lysophospholipid acyltransferase family protein</fullName>
    </submittedName>
</protein>
<dbReference type="CDD" id="cd07989">
    <property type="entry name" value="LPLAT_AGPAT-like"/>
    <property type="match status" value="1"/>
</dbReference>
<keyword evidence="5" id="KW-1185">Reference proteome</keyword>
<reference evidence="4 5" key="1">
    <citation type="submission" date="2024-09" db="EMBL/GenBank/DDBJ databases">
        <title>Floridaenema gen nov. (Aerosakkonemataceae, Aerosakkonematales ord. nov., Cyanobacteria) from benthic tropical and subtropical fresh waters, with the description of four new species.</title>
        <authorList>
            <person name="Moretto J.A."/>
            <person name="Berthold D.E."/>
            <person name="Lefler F.W."/>
            <person name="Huang I.-S."/>
            <person name="Laughinghouse H. IV."/>
        </authorList>
    </citation>
    <scope>NUCLEOTIDE SEQUENCE [LARGE SCALE GENOMIC DNA]</scope>
    <source>
        <strain evidence="4 5">BLCC-F46</strain>
    </source>
</reference>
<proteinExistence type="predicted"/>
<dbReference type="SMART" id="SM00563">
    <property type="entry name" value="PlsC"/>
    <property type="match status" value="1"/>
</dbReference>
<feature type="domain" description="Phospholipid/glycerol acyltransferase" evidence="3">
    <location>
        <begin position="99"/>
        <end position="251"/>
    </location>
</feature>
<accession>A0ABV4XGJ4</accession>
<evidence type="ECO:0000256" key="2">
    <source>
        <dbReference type="ARBA" id="ARBA00023315"/>
    </source>
</evidence>
<gene>
    <name evidence="4" type="ORF">ACE1CC_32900</name>
</gene>
<dbReference type="Pfam" id="PF01553">
    <property type="entry name" value="Acyltransferase"/>
    <property type="match status" value="1"/>
</dbReference>
<dbReference type="PANTHER" id="PTHR10434">
    <property type="entry name" value="1-ACYL-SN-GLYCEROL-3-PHOSPHATE ACYLTRANSFERASE"/>
    <property type="match status" value="1"/>
</dbReference>
<evidence type="ECO:0000256" key="1">
    <source>
        <dbReference type="ARBA" id="ARBA00022679"/>
    </source>
</evidence>
<evidence type="ECO:0000313" key="4">
    <source>
        <dbReference type="EMBL" id="MFB2881676.1"/>
    </source>
</evidence>
<name>A0ABV4XGJ4_9CYAN</name>
<evidence type="ECO:0000313" key="5">
    <source>
        <dbReference type="Proteomes" id="UP001576774"/>
    </source>
</evidence>
<dbReference type="InterPro" id="IPR002123">
    <property type="entry name" value="Plipid/glycerol_acylTrfase"/>
</dbReference>
<sequence length="319" mass="35796">MDTGLDEGSITSENDRQQIFLPPVTDAIIQRAEEGLAAARDREAKESVRESLANAEAMAQGNFHKPVNGELRRLFIRTIIHSLFRVKVEYPERIPQVPAILAPNHLSHFDPFLILSEIPANPFYYILGDARTLYNKWWKRGFLSWNGGVIPLDRLWKEELAVIEGARKNREDLVDLAQAIAQDVPNGKSLQTLRRLDKIIQGILSRGNGMLIFPEGKLGTAEGELLPLKKGVAIYALRAGVPIVPVAIIGSKDLYFRKPITLRFGEPLIFPQSQRPKSSEVQAVLDALQAALIDLLPSNYQEQKGIKLWRNFINHALLC</sequence>
<dbReference type="Proteomes" id="UP001576774">
    <property type="component" value="Unassembled WGS sequence"/>
</dbReference>
<keyword evidence="2 4" id="KW-0012">Acyltransferase</keyword>
<comment type="caution">
    <text evidence="4">The sequence shown here is derived from an EMBL/GenBank/DDBJ whole genome shotgun (WGS) entry which is preliminary data.</text>
</comment>
<dbReference type="PANTHER" id="PTHR10434:SF11">
    <property type="entry name" value="1-ACYL-SN-GLYCEROL-3-PHOSPHATE ACYLTRANSFERASE"/>
    <property type="match status" value="1"/>
</dbReference>